<sequence>MKQIDRDALKEWEALKQSIYNDTPIDETMSPAQIEKHRLYLEAHPIEWMKFFFPKYAKYPFAPFQKRAIHRIINNPEWYEVLSWSRSLAKSTITMFAVLYLTLTGRKSTVILASATEKAAARLLAPYRANLESNRRIIQYYGEQMSVGEWAELEFRTRQGVAFYGVGAGNAPRGARNEAIRPDVLLVDDFDTDEDCRNPDVLNNKWDWWEHALYPTRDPSGSLLVIFCGNIIAEDCCIVRAGAMADHHDIVNIRDAEGRSTWPEKNTEELIDRALSKISTQAQQAEYFNNPVVEGKIFGPRKWGKIPDLRRFPFLCIYADPTQSEAKGAAKNKQGSLKAVWLLGKLDRVLYVIKGFLGKMTTEEFVTHFFSLYLYARAGGCRAIYAVQENNSLQDPFFQQVFKKAFANKAKQTGISLSVIPDEKKKTDKAVRIEANLEPLHREGLLVLNEAEKGDPHMKLLDEEFKFFTMALKFHADGVDCVEGGNRFIDDKIGELHPVVTTPRCVMARRNKYRQ</sequence>
<comment type="caution">
    <text evidence="1">The sequence shown here is derived from an EMBL/GenBank/DDBJ whole genome shotgun (WGS) entry which is preliminary data.</text>
</comment>
<organism evidence="1 2">
    <name type="scientific">Alistipes finegoldii</name>
    <dbReference type="NCBI Taxonomy" id="214856"/>
    <lineage>
        <taxon>Bacteria</taxon>
        <taxon>Pseudomonadati</taxon>
        <taxon>Bacteroidota</taxon>
        <taxon>Bacteroidia</taxon>
        <taxon>Bacteroidales</taxon>
        <taxon>Rikenellaceae</taxon>
        <taxon>Alistipes</taxon>
    </lineage>
</organism>
<keyword evidence="2" id="KW-1185">Reference proteome</keyword>
<protein>
    <recommendedName>
        <fullName evidence="3">Terminase</fullName>
    </recommendedName>
</protein>
<evidence type="ECO:0000313" key="2">
    <source>
        <dbReference type="Proteomes" id="UP000324870"/>
    </source>
</evidence>
<gene>
    <name evidence="1" type="ORF">F2A26_06340</name>
</gene>
<dbReference type="InterPro" id="IPR027417">
    <property type="entry name" value="P-loop_NTPase"/>
</dbReference>
<dbReference type="RefSeq" id="WP_130062863.1">
    <property type="nucleotide sequence ID" value="NZ_DBFCHR010000137.1"/>
</dbReference>
<accession>A0ABQ6S4F2</accession>
<evidence type="ECO:0008006" key="3">
    <source>
        <dbReference type="Google" id="ProtNLM"/>
    </source>
</evidence>
<reference evidence="1 2" key="1">
    <citation type="journal article" date="2019" name="Nat. Med.">
        <title>A library of human gut bacterial isolates paired with longitudinal multiomics data enables mechanistic microbiome research.</title>
        <authorList>
            <person name="Poyet M."/>
            <person name="Groussin M."/>
            <person name="Gibbons S.M."/>
            <person name="Avila-Pacheco J."/>
            <person name="Jiang X."/>
            <person name="Kearney S.M."/>
            <person name="Perrotta A.R."/>
            <person name="Berdy B."/>
            <person name="Zhao S."/>
            <person name="Lieberman T.D."/>
            <person name="Swanson P.K."/>
            <person name="Smith M."/>
            <person name="Roesemann S."/>
            <person name="Alexander J.E."/>
            <person name="Rich S.A."/>
            <person name="Livny J."/>
            <person name="Vlamakis H."/>
            <person name="Clish C."/>
            <person name="Bullock K."/>
            <person name="Deik A."/>
            <person name="Scott J."/>
            <person name="Pierce K.A."/>
            <person name="Xavier R.J."/>
            <person name="Alm E.J."/>
        </authorList>
    </citation>
    <scope>NUCLEOTIDE SEQUENCE [LARGE SCALE GENOMIC DNA]</scope>
    <source>
        <strain evidence="1 2">BIOML-A1</strain>
    </source>
</reference>
<name>A0ABQ6S4F2_9BACT</name>
<proteinExistence type="predicted"/>
<dbReference type="EMBL" id="VVND01000007">
    <property type="protein sequence ID" value="KAA3159655.1"/>
    <property type="molecule type" value="Genomic_DNA"/>
</dbReference>
<evidence type="ECO:0000313" key="1">
    <source>
        <dbReference type="EMBL" id="KAA3159655.1"/>
    </source>
</evidence>
<dbReference type="Proteomes" id="UP000324870">
    <property type="component" value="Unassembled WGS sequence"/>
</dbReference>
<dbReference type="Gene3D" id="3.40.50.300">
    <property type="entry name" value="P-loop containing nucleotide triphosphate hydrolases"/>
    <property type="match status" value="1"/>
</dbReference>